<dbReference type="AlphaFoldDB" id="A0A9P8YA21"/>
<sequence>MAMPYPEGEVYFQRSTLKCTDSNPENMIEIASHVLVEYIYNRPHEGTGGPRARTIYADYKTTQHGHPNKIILMFKENADDEKPRRILRVDPCPDGEAYEQGRGGVDRVLIRPISVTPRDGYMFMDLEVPLRAVYLPLAPRVDSRYPDLRTYLMVTFRFRKGAHILRDRCGMYTVGKLADTSSGSTTVEQSVAPVPLPGVEEVASESTMAGSVAEELPLAAPVTTIPSGPGGSGYVNKTGDFHWHDFNNKDGLGLRSRETIRLDLRGIFNYLVLPRQMRSATKALFRPEKKCDSLIVFDHIDTHRVMEKDWITDTQSWGSKVEYLDVIKDNFGIDVVWKPYEYQEEARSLIGNLASTIGATGLSLIPVVGPLASVAWVAFIDAIYDPEGFKSRNVLQFDEDLLGSILDTAAQVAENLPKAKSGTTAVKFSGAAAAAVK</sequence>
<proteinExistence type="predicted"/>
<evidence type="ECO:0000313" key="2">
    <source>
        <dbReference type="Proteomes" id="UP000756346"/>
    </source>
</evidence>
<comment type="caution">
    <text evidence="1">The sequence shown here is derived from an EMBL/GenBank/DDBJ whole genome shotgun (WGS) entry which is preliminary data.</text>
</comment>
<accession>A0A9P8YA21</accession>
<dbReference type="GeneID" id="70188318"/>
<gene>
    <name evidence="1" type="ORF">B0I36DRAFT_363208</name>
</gene>
<reference evidence="1" key="1">
    <citation type="journal article" date="2021" name="Nat. Commun.">
        <title>Genetic determinants of endophytism in the Arabidopsis root mycobiome.</title>
        <authorList>
            <person name="Mesny F."/>
            <person name="Miyauchi S."/>
            <person name="Thiergart T."/>
            <person name="Pickel B."/>
            <person name="Atanasova L."/>
            <person name="Karlsson M."/>
            <person name="Huettel B."/>
            <person name="Barry K.W."/>
            <person name="Haridas S."/>
            <person name="Chen C."/>
            <person name="Bauer D."/>
            <person name="Andreopoulos W."/>
            <person name="Pangilinan J."/>
            <person name="LaButti K."/>
            <person name="Riley R."/>
            <person name="Lipzen A."/>
            <person name="Clum A."/>
            <person name="Drula E."/>
            <person name="Henrissat B."/>
            <person name="Kohler A."/>
            <person name="Grigoriev I.V."/>
            <person name="Martin F.M."/>
            <person name="Hacquard S."/>
        </authorList>
    </citation>
    <scope>NUCLEOTIDE SEQUENCE</scope>
    <source>
        <strain evidence="1">MPI-CAGE-CH-0230</strain>
    </source>
</reference>
<keyword evidence="2" id="KW-1185">Reference proteome</keyword>
<dbReference type="Proteomes" id="UP000756346">
    <property type="component" value="Unassembled WGS sequence"/>
</dbReference>
<name>A0A9P8YA21_9PEZI</name>
<protein>
    <submittedName>
        <fullName evidence="1">Uncharacterized protein</fullName>
    </submittedName>
</protein>
<evidence type="ECO:0000313" key="1">
    <source>
        <dbReference type="EMBL" id="KAH7031529.1"/>
    </source>
</evidence>
<dbReference type="OrthoDB" id="4770905at2759"/>
<organism evidence="1 2">
    <name type="scientific">Microdochium trichocladiopsis</name>
    <dbReference type="NCBI Taxonomy" id="1682393"/>
    <lineage>
        <taxon>Eukaryota</taxon>
        <taxon>Fungi</taxon>
        <taxon>Dikarya</taxon>
        <taxon>Ascomycota</taxon>
        <taxon>Pezizomycotina</taxon>
        <taxon>Sordariomycetes</taxon>
        <taxon>Xylariomycetidae</taxon>
        <taxon>Xylariales</taxon>
        <taxon>Microdochiaceae</taxon>
        <taxon>Microdochium</taxon>
    </lineage>
</organism>
<dbReference type="RefSeq" id="XP_046013209.1">
    <property type="nucleotide sequence ID" value="XM_046158772.1"/>
</dbReference>
<dbReference type="EMBL" id="JAGTJQ010000005">
    <property type="protein sequence ID" value="KAH7031529.1"/>
    <property type="molecule type" value="Genomic_DNA"/>
</dbReference>